<evidence type="ECO:0000256" key="1">
    <source>
        <dbReference type="SAM" id="MobiDB-lite"/>
    </source>
</evidence>
<feature type="domain" description="Myb-like" evidence="2">
    <location>
        <begin position="257"/>
        <end position="325"/>
    </location>
</feature>
<dbReference type="Pfam" id="PF00249">
    <property type="entry name" value="Myb_DNA-binding"/>
    <property type="match status" value="1"/>
</dbReference>
<evidence type="ECO:0000313" key="3">
    <source>
        <dbReference type="EMBL" id="KAG0325378.1"/>
    </source>
</evidence>
<reference evidence="3" key="1">
    <citation type="journal article" date="2020" name="Fungal Divers.">
        <title>Resolving the Mortierellaceae phylogeny through synthesis of multi-gene phylogenetics and phylogenomics.</title>
        <authorList>
            <person name="Vandepol N."/>
            <person name="Liber J."/>
            <person name="Desiro A."/>
            <person name="Na H."/>
            <person name="Kennedy M."/>
            <person name="Barry K."/>
            <person name="Grigoriev I.V."/>
            <person name="Miller A.N."/>
            <person name="O'Donnell K."/>
            <person name="Stajich J.E."/>
            <person name="Bonito G."/>
        </authorList>
    </citation>
    <scope>NUCLEOTIDE SEQUENCE</scope>
    <source>
        <strain evidence="3">REB-010B</strain>
    </source>
</reference>
<dbReference type="AlphaFoldDB" id="A0A9P6RS46"/>
<feature type="domain" description="Myb-like" evidence="2">
    <location>
        <begin position="412"/>
        <end position="476"/>
    </location>
</feature>
<dbReference type="Proteomes" id="UP000738325">
    <property type="component" value="Unassembled WGS sequence"/>
</dbReference>
<protein>
    <recommendedName>
        <fullName evidence="2">Myb-like domain-containing protein</fullName>
    </recommendedName>
</protein>
<dbReference type="EMBL" id="JAAAIP010000114">
    <property type="protein sequence ID" value="KAG0325378.1"/>
    <property type="molecule type" value="Genomic_DNA"/>
</dbReference>
<name>A0A9P6RS46_9FUNG</name>
<dbReference type="SUPFAM" id="SSF46689">
    <property type="entry name" value="Homeodomain-like"/>
    <property type="match status" value="2"/>
</dbReference>
<evidence type="ECO:0000259" key="2">
    <source>
        <dbReference type="PROSITE" id="PS50090"/>
    </source>
</evidence>
<gene>
    <name evidence="3" type="ORF">BGZ99_000690</name>
</gene>
<dbReference type="Gene3D" id="1.10.10.60">
    <property type="entry name" value="Homeodomain-like"/>
    <property type="match status" value="2"/>
</dbReference>
<feature type="domain" description="Myb-like" evidence="2">
    <location>
        <begin position="716"/>
        <end position="764"/>
    </location>
</feature>
<dbReference type="GO" id="GO:0000981">
    <property type="term" value="F:DNA-binding transcription factor activity, RNA polymerase II-specific"/>
    <property type="evidence" value="ECO:0007669"/>
    <property type="project" value="TreeGrafter"/>
</dbReference>
<evidence type="ECO:0000313" key="4">
    <source>
        <dbReference type="Proteomes" id="UP000738325"/>
    </source>
</evidence>
<keyword evidence="4" id="KW-1185">Reference proteome</keyword>
<comment type="caution">
    <text evidence="3">The sequence shown here is derived from an EMBL/GenBank/DDBJ whole genome shotgun (WGS) entry which is preliminary data.</text>
</comment>
<dbReference type="InterPro" id="IPR009057">
    <property type="entry name" value="Homeodomain-like_sf"/>
</dbReference>
<feature type="domain" description="Myb-like" evidence="2">
    <location>
        <begin position="599"/>
        <end position="669"/>
    </location>
</feature>
<dbReference type="GO" id="GO:0000978">
    <property type="term" value="F:RNA polymerase II cis-regulatory region sequence-specific DNA binding"/>
    <property type="evidence" value="ECO:0007669"/>
    <property type="project" value="TreeGrafter"/>
</dbReference>
<dbReference type="PROSITE" id="PS50090">
    <property type="entry name" value="MYB_LIKE"/>
    <property type="match status" value="4"/>
</dbReference>
<sequence>MLRAIVTGPVIRGSISTRSAPLQIGVHAISRKHFPLLQVQPTLKNTCTFSTYLSASHQPTRTRSIAPFATQAGTQVQQESSEPLKAWTPTRDTKLLEWRKARVPWARISDSTEMPVIECKLRYQALVDNQTSEKWSTTLQKSTATEKSVPELERLVLEGKSWSEISDIMNCMGNICVRQWSFLGDRYLGSGTTHFSTSKMWSAIESGRYNLNTSTGILSGSPAKSLLGVDLYDWGRMAKEIYRSVFSPEYIRYRYATIGRNQARWSEDDKQLLIDYLRENDAALSDQIGSQGSSSLELDWHEVSRNVFSGRHSPYSCRTRWVTDFNSIKIPPSSWTAAEILEYWDAWAKEGEDWAAIASSIHSGDRSRTPRECQQDHTFIIKTAEALRQTGDVVDMNAKFLNTATTPTNFAWTPEHDSKLLRVVQEETTKLAKTEDADVNRGGQNYQRRTPWGQVAERLGIGASTKQCSRRWRLLTENSPSRSSSSSSKARQPVTHAQRLTGENVQRLSELVDKERPSGLAAWTQFKQAHFPGASVSKLLKLWSDFSVKEMTDSKASMEDLERLTLQHGEHSWATVAVDMSRTGHYRTQRQCRRAWDTRQLQTQKHWSPEELDRLSKVPRYLEPGVIDDPPKFRDFLCSEDSIMYWLDVSKQFPSKTAVQCFSKWNDLKISKNSVLNIDWNDTPELSSAAPATSTLTSLSTADHPEQLALIRPTEKFRWTPESIEILTRMVDKYGRKVSVFNQVAKMVGTHSASSCQGRWDMVVRDRQRLRNPVKSPLFLWNPEQDKILIETMAEARAKGWPNAKAFKTAAMRIEGCPTYSPGPRWWRLERKAKAAAESSL</sequence>
<organism evidence="3 4">
    <name type="scientific">Dissophora globulifera</name>
    <dbReference type="NCBI Taxonomy" id="979702"/>
    <lineage>
        <taxon>Eukaryota</taxon>
        <taxon>Fungi</taxon>
        <taxon>Fungi incertae sedis</taxon>
        <taxon>Mucoromycota</taxon>
        <taxon>Mortierellomycotina</taxon>
        <taxon>Mortierellomycetes</taxon>
        <taxon>Mortierellales</taxon>
        <taxon>Mortierellaceae</taxon>
        <taxon>Dissophora</taxon>
    </lineage>
</organism>
<accession>A0A9P6RS46</accession>
<feature type="compositionally biased region" description="Low complexity" evidence="1">
    <location>
        <begin position="479"/>
        <end position="488"/>
    </location>
</feature>
<dbReference type="InterPro" id="IPR001005">
    <property type="entry name" value="SANT/Myb"/>
</dbReference>
<proteinExistence type="predicted"/>
<dbReference type="PANTHER" id="PTHR45614">
    <property type="entry name" value="MYB PROTEIN-RELATED"/>
    <property type="match status" value="1"/>
</dbReference>
<dbReference type="CDD" id="cd00167">
    <property type="entry name" value="SANT"/>
    <property type="match status" value="1"/>
</dbReference>
<dbReference type="OrthoDB" id="2446033at2759"/>
<dbReference type="InterPro" id="IPR050560">
    <property type="entry name" value="MYB_TF"/>
</dbReference>
<feature type="region of interest" description="Disordered" evidence="1">
    <location>
        <begin position="476"/>
        <end position="503"/>
    </location>
</feature>
<dbReference type="SMART" id="SM00717">
    <property type="entry name" value="SANT"/>
    <property type="match status" value="6"/>
</dbReference>
<dbReference type="GO" id="GO:0005634">
    <property type="term" value="C:nucleus"/>
    <property type="evidence" value="ECO:0007669"/>
    <property type="project" value="TreeGrafter"/>
</dbReference>